<dbReference type="Pfam" id="PF02518">
    <property type="entry name" value="HATPase_c"/>
    <property type="match status" value="1"/>
</dbReference>
<evidence type="ECO:0000256" key="3">
    <source>
        <dbReference type="ARBA" id="ARBA00022553"/>
    </source>
</evidence>
<keyword evidence="9" id="KW-0812">Transmembrane</keyword>
<dbReference type="EC" id="2.7.13.3" evidence="2"/>
<dbReference type="RefSeq" id="WP_259626164.1">
    <property type="nucleotide sequence ID" value="NZ_JANYMP010000014.1"/>
</dbReference>
<keyword evidence="5" id="KW-0547">Nucleotide-binding</keyword>
<dbReference type="PANTHER" id="PTHR24421">
    <property type="entry name" value="NITRATE/NITRITE SENSOR PROTEIN NARX-RELATED"/>
    <property type="match status" value="1"/>
</dbReference>
<dbReference type="Gene3D" id="3.30.565.10">
    <property type="entry name" value="Histidine kinase-like ATPase, C-terminal domain"/>
    <property type="match status" value="1"/>
</dbReference>
<dbReference type="InterPro" id="IPR003594">
    <property type="entry name" value="HATPase_dom"/>
</dbReference>
<dbReference type="InterPro" id="IPR036890">
    <property type="entry name" value="HATPase_C_sf"/>
</dbReference>
<evidence type="ECO:0000256" key="5">
    <source>
        <dbReference type="ARBA" id="ARBA00022741"/>
    </source>
</evidence>
<evidence type="ECO:0000259" key="10">
    <source>
        <dbReference type="Pfam" id="PF02518"/>
    </source>
</evidence>
<evidence type="ECO:0000256" key="2">
    <source>
        <dbReference type="ARBA" id="ARBA00012438"/>
    </source>
</evidence>
<evidence type="ECO:0000256" key="7">
    <source>
        <dbReference type="ARBA" id="ARBA00022840"/>
    </source>
</evidence>
<feature type="domain" description="DUF7134" evidence="12">
    <location>
        <begin position="6"/>
        <end position="146"/>
    </location>
</feature>
<keyword evidence="3" id="KW-0597">Phosphoprotein</keyword>
<dbReference type="InterPro" id="IPR050482">
    <property type="entry name" value="Sensor_HK_TwoCompSys"/>
</dbReference>
<protein>
    <recommendedName>
        <fullName evidence="2">histidine kinase</fullName>
        <ecNumber evidence="2">2.7.13.3</ecNumber>
    </recommendedName>
</protein>
<organism evidence="13 14">
    <name type="scientific">Umezawaea endophytica</name>
    <dbReference type="NCBI Taxonomy" id="1654476"/>
    <lineage>
        <taxon>Bacteria</taxon>
        <taxon>Bacillati</taxon>
        <taxon>Actinomycetota</taxon>
        <taxon>Actinomycetes</taxon>
        <taxon>Pseudonocardiales</taxon>
        <taxon>Pseudonocardiaceae</taxon>
        <taxon>Umezawaea</taxon>
    </lineage>
</organism>
<dbReference type="AlphaFoldDB" id="A0A9X2VPX0"/>
<comment type="catalytic activity">
    <reaction evidence="1">
        <text>ATP + protein L-histidine = ADP + protein N-phospho-L-histidine.</text>
        <dbReference type="EC" id="2.7.13.3"/>
    </reaction>
</comment>
<feature type="domain" description="Signal transduction histidine kinase subgroup 3 dimerisation and phosphoacceptor" evidence="11">
    <location>
        <begin position="166"/>
        <end position="231"/>
    </location>
</feature>
<keyword evidence="6 13" id="KW-0418">Kinase</keyword>
<keyword evidence="4" id="KW-0808">Transferase</keyword>
<keyword evidence="9" id="KW-0472">Membrane</keyword>
<comment type="caution">
    <text evidence="13">The sequence shown here is derived from an EMBL/GenBank/DDBJ whole genome shotgun (WGS) entry which is preliminary data.</text>
</comment>
<evidence type="ECO:0000256" key="8">
    <source>
        <dbReference type="ARBA" id="ARBA00023012"/>
    </source>
</evidence>
<dbReference type="GO" id="GO:0016020">
    <property type="term" value="C:membrane"/>
    <property type="evidence" value="ECO:0007669"/>
    <property type="project" value="InterPro"/>
</dbReference>
<dbReference type="GO" id="GO:0005524">
    <property type="term" value="F:ATP binding"/>
    <property type="evidence" value="ECO:0007669"/>
    <property type="project" value="UniProtKB-KW"/>
</dbReference>
<dbReference type="GO" id="GO:0000155">
    <property type="term" value="F:phosphorelay sensor kinase activity"/>
    <property type="evidence" value="ECO:0007669"/>
    <property type="project" value="InterPro"/>
</dbReference>
<dbReference type="InterPro" id="IPR011712">
    <property type="entry name" value="Sig_transdc_His_kin_sub3_dim/P"/>
</dbReference>
<evidence type="ECO:0000313" key="14">
    <source>
        <dbReference type="Proteomes" id="UP001141259"/>
    </source>
</evidence>
<accession>A0A9X2VPX0</accession>
<keyword evidence="7" id="KW-0067">ATP-binding</keyword>
<evidence type="ECO:0000313" key="13">
    <source>
        <dbReference type="EMBL" id="MCS7480678.1"/>
    </source>
</evidence>
<evidence type="ECO:0000256" key="1">
    <source>
        <dbReference type="ARBA" id="ARBA00000085"/>
    </source>
</evidence>
<feature type="transmembrane region" description="Helical" evidence="9">
    <location>
        <begin position="58"/>
        <end position="78"/>
    </location>
</feature>
<dbReference type="CDD" id="cd16917">
    <property type="entry name" value="HATPase_UhpB-NarQ-NarX-like"/>
    <property type="match status" value="1"/>
</dbReference>
<evidence type="ECO:0000256" key="9">
    <source>
        <dbReference type="SAM" id="Phobius"/>
    </source>
</evidence>
<dbReference type="SUPFAM" id="SSF55874">
    <property type="entry name" value="ATPase domain of HSP90 chaperone/DNA topoisomerase II/histidine kinase"/>
    <property type="match status" value="1"/>
</dbReference>
<dbReference type="Gene3D" id="1.20.5.1930">
    <property type="match status" value="1"/>
</dbReference>
<evidence type="ECO:0000259" key="12">
    <source>
        <dbReference type="Pfam" id="PF23539"/>
    </source>
</evidence>
<dbReference type="Proteomes" id="UP001141259">
    <property type="component" value="Unassembled WGS sequence"/>
</dbReference>
<keyword evidence="8" id="KW-0902">Two-component regulatory system</keyword>
<gene>
    <name evidence="13" type="ORF">NZH93_27805</name>
</gene>
<dbReference type="Pfam" id="PF07730">
    <property type="entry name" value="HisKA_3"/>
    <property type="match status" value="1"/>
</dbReference>
<dbReference type="GO" id="GO:0046983">
    <property type="term" value="F:protein dimerization activity"/>
    <property type="evidence" value="ECO:0007669"/>
    <property type="project" value="InterPro"/>
</dbReference>
<reference evidence="13" key="1">
    <citation type="submission" date="2022-08" db="EMBL/GenBank/DDBJ databases">
        <authorList>
            <person name="Tistechok S."/>
            <person name="Samborskyy M."/>
            <person name="Roman I."/>
        </authorList>
    </citation>
    <scope>NUCLEOTIDE SEQUENCE</scope>
    <source>
        <strain evidence="13">DSM 103496</strain>
    </source>
</reference>
<keyword evidence="14" id="KW-1185">Reference proteome</keyword>
<dbReference type="InterPro" id="IPR055558">
    <property type="entry name" value="DUF7134"/>
</dbReference>
<evidence type="ECO:0000256" key="4">
    <source>
        <dbReference type="ARBA" id="ARBA00022679"/>
    </source>
</evidence>
<dbReference type="Pfam" id="PF23539">
    <property type="entry name" value="DUF7134"/>
    <property type="match status" value="1"/>
</dbReference>
<name>A0A9X2VPX0_9PSEU</name>
<dbReference type="EMBL" id="JANYMP010000014">
    <property type="protein sequence ID" value="MCS7480678.1"/>
    <property type="molecule type" value="Genomic_DNA"/>
</dbReference>
<evidence type="ECO:0000259" key="11">
    <source>
        <dbReference type="Pfam" id="PF07730"/>
    </source>
</evidence>
<feature type="domain" description="Histidine kinase/HSP90-like ATPase" evidence="10">
    <location>
        <begin position="279"/>
        <end position="365"/>
    </location>
</feature>
<keyword evidence="9" id="KW-1133">Transmembrane helix</keyword>
<feature type="transmembrane region" description="Helical" evidence="9">
    <location>
        <begin position="34"/>
        <end position="51"/>
    </location>
</feature>
<sequence length="368" mass="38940">MRAIPRPVLVDVLLAVVLTGLTLATLVDASGSAAPWPAYALAVLTAAPLALRQRAPVVVMAVIGAALAAYSLLGYGDYPNSGVGILIAMFTVATLRPRNVAAAMFLTVMAVVAAACVTSRTDVAWTSAAQSALQVIGAWVLGESTRRWGDRTRRLAERATRAVADERVRIARELHDIVAHHMAVISLQAGVAQYVIDTDVATARKAITTVGDTSREALTEMRRLLDVLRLEDASELAPQPGLAALDDLVDRTRGAGLPVDVVVTGRERALPPGPDLCAYRVAQESLTNALKHAGPATARIDLDYGERTLTLKVTDDGTAARPRRESPTSHGIRGMRERAELYGGVLTAGPADEGGFAVVVRLPLNEAR</sequence>
<dbReference type="PANTHER" id="PTHR24421:SF10">
    <property type="entry name" value="NITRATE_NITRITE SENSOR PROTEIN NARQ"/>
    <property type="match status" value="1"/>
</dbReference>
<proteinExistence type="predicted"/>
<feature type="transmembrane region" description="Helical" evidence="9">
    <location>
        <begin position="98"/>
        <end position="117"/>
    </location>
</feature>
<evidence type="ECO:0000256" key="6">
    <source>
        <dbReference type="ARBA" id="ARBA00022777"/>
    </source>
</evidence>